<evidence type="ECO:0000313" key="3">
    <source>
        <dbReference type="Proteomes" id="UP000262802"/>
    </source>
</evidence>
<keyword evidence="1" id="KW-0732">Signal</keyword>
<dbReference type="KEGG" id="hyh:D3Y59_16445"/>
<feature type="chain" id="PRO_5017597870" description="Adhesin domain-containing protein" evidence="1">
    <location>
        <begin position="17"/>
        <end position="402"/>
    </location>
</feature>
<organism evidence="2 3">
    <name type="scientific">Hymenobacter oligotrophus</name>
    <dbReference type="NCBI Taxonomy" id="2319843"/>
    <lineage>
        <taxon>Bacteria</taxon>
        <taxon>Pseudomonadati</taxon>
        <taxon>Bacteroidota</taxon>
        <taxon>Cytophagia</taxon>
        <taxon>Cytophagales</taxon>
        <taxon>Hymenobacteraceae</taxon>
        <taxon>Hymenobacter</taxon>
    </lineage>
</organism>
<evidence type="ECO:0008006" key="4">
    <source>
        <dbReference type="Google" id="ProtNLM"/>
    </source>
</evidence>
<feature type="signal peptide" evidence="1">
    <location>
        <begin position="1"/>
        <end position="16"/>
    </location>
</feature>
<evidence type="ECO:0000256" key="1">
    <source>
        <dbReference type="SAM" id="SignalP"/>
    </source>
</evidence>
<dbReference type="AlphaFoldDB" id="A0A3B7RVS3"/>
<proteinExistence type="predicted"/>
<dbReference type="EMBL" id="CP032317">
    <property type="protein sequence ID" value="AYA38497.1"/>
    <property type="molecule type" value="Genomic_DNA"/>
</dbReference>
<accession>A0A3B7RVS3</accession>
<name>A0A3B7RVS3_9BACT</name>
<gene>
    <name evidence="2" type="ORF">D3Y59_16445</name>
</gene>
<protein>
    <recommendedName>
        <fullName evidence="4">Adhesin domain-containing protein</fullName>
    </recommendedName>
</protein>
<dbReference type="OrthoDB" id="1117657at2"/>
<evidence type="ECO:0000313" key="2">
    <source>
        <dbReference type="EMBL" id="AYA38497.1"/>
    </source>
</evidence>
<reference evidence="2 3" key="1">
    <citation type="submission" date="2018-09" db="EMBL/GenBank/DDBJ databases">
        <title>Hymenobacter medium sp. nov., isolated from R2A medium.</title>
        <authorList>
            <person name="Yingchao G."/>
        </authorList>
    </citation>
    <scope>NUCLEOTIDE SEQUENCE [LARGE SCALE GENOMIC DNA]</scope>
    <source>
        <strain evidence="3">sh-6</strain>
    </source>
</reference>
<dbReference type="Proteomes" id="UP000262802">
    <property type="component" value="Chromosome"/>
</dbReference>
<keyword evidence="3" id="KW-1185">Reference proteome</keyword>
<sequence>MPLLAALATVAAPAVAQVRASAPVGGFVQPCPDDRYWDQPTPDAFFQQVQQNGAQPDPAAAPLPAFEKSRKISRTFKAAPGRSFTLDTRYGRVQVNTWSRNEIKTEVDIIARADEEAKAQQLLDMIQVLMQEQPGPEGGVVVQTRLGEMPRECYSRQRLYEINYTVWMPKNTPLKVRNSFGDVSLTGDLTGPADLSVCYGSLRTARLDGPRNSVRINNGAAAVQYARQATLEANHSRLRLEEGQVVDLRNNGSDIDIGTVESLAVHSKYGDVNLGTVRSLQGTTGYSRFSVYKVSEQLDMKVQYCPAFEVRTTGPNFRRINVDGGYSTILLNFPDNAGFVFDVNSENGKVQMDKRFVKVKTEENSSSLTEVQGQYGVVQVRPTRPASSVNIRTRYSNVSFNR</sequence>